<dbReference type="PANTHER" id="PTHR43490:SF132">
    <property type="entry name" value="SHORT-CHAIN DEHYDROGENASE_REDUCTASE"/>
    <property type="match status" value="1"/>
</dbReference>
<dbReference type="AlphaFoldDB" id="A0A8T2ZH70"/>
<organism evidence="10 11">
    <name type="scientific">Populus deltoides</name>
    <name type="common">Eastern poplar</name>
    <name type="synonym">Eastern cottonwood</name>
    <dbReference type="NCBI Taxonomy" id="3696"/>
    <lineage>
        <taxon>Eukaryota</taxon>
        <taxon>Viridiplantae</taxon>
        <taxon>Streptophyta</taxon>
        <taxon>Embryophyta</taxon>
        <taxon>Tracheophyta</taxon>
        <taxon>Spermatophyta</taxon>
        <taxon>Magnoliopsida</taxon>
        <taxon>eudicotyledons</taxon>
        <taxon>Gunneridae</taxon>
        <taxon>Pentapetalae</taxon>
        <taxon>rosids</taxon>
        <taxon>fabids</taxon>
        <taxon>Malpighiales</taxon>
        <taxon>Salicaceae</taxon>
        <taxon>Saliceae</taxon>
        <taxon>Populus</taxon>
    </lineage>
</organism>
<feature type="transmembrane region" description="Helical" evidence="8">
    <location>
        <begin position="102"/>
        <end position="122"/>
    </location>
</feature>
<dbReference type="GO" id="GO:0016020">
    <property type="term" value="C:membrane"/>
    <property type="evidence" value="ECO:0007669"/>
    <property type="project" value="UniProtKB-SubCell"/>
</dbReference>
<dbReference type="EMBL" id="JACEGQ020000002">
    <property type="protein sequence ID" value="KAH8516787.1"/>
    <property type="molecule type" value="Genomic_DNA"/>
</dbReference>
<dbReference type="InterPro" id="IPR002347">
    <property type="entry name" value="SDR_fam"/>
</dbReference>
<dbReference type="SUPFAM" id="SSF51735">
    <property type="entry name" value="NAD(P)-binding Rossmann-fold domains"/>
    <property type="match status" value="1"/>
</dbReference>
<dbReference type="Proteomes" id="UP000807159">
    <property type="component" value="Chromosome 2"/>
</dbReference>
<evidence type="ECO:0000259" key="9">
    <source>
        <dbReference type="Pfam" id="PF01061"/>
    </source>
</evidence>
<comment type="subcellular location">
    <subcellularLocation>
        <location evidence="1">Membrane</location>
        <topology evidence="1">Multi-pass membrane protein</topology>
    </subcellularLocation>
</comment>
<name>A0A8T2ZH70_POPDE</name>
<dbReference type="PANTHER" id="PTHR43490">
    <property type="entry name" value="(+)-NEOMENTHOL DEHYDROGENASE"/>
    <property type="match status" value="1"/>
</dbReference>
<dbReference type="InterPro" id="IPR013525">
    <property type="entry name" value="ABC2_TM"/>
</dbReference>
<evidence type="ECO:0000256" key="8">
    <source>
        <dbReference type="SAM" id="Phobius"/>
    </source>
</evidence>
<evidence type="ECO:0000256" key="4">
    <source>
        <dbReference type="ARBA" id="ARBA00022857"/>
    </source>
</evidence>
<keyword evidence="5 8" id="KW-1133">Transmembrane helix</keyword>
<evidence type="ECO:0000313" key="10">
    <source>
        <dbReference type="EMBL" id="KAH8516787.1"/>
    </source>
</evidence>
<evidence type="ECO:0000256" key="6">
    <source>
        <dbReference type="ARBA" id="ARBA00023002"/>
    </source>
</evidence>
<dbReference type="CDD" id="cd05324">
    <property type="entry name" value="carb_red_PTCR-like_SDR_c"/>
    <property type="match status" value="1"/>
</dbReference>
<dbReference type="PRINTS" id="PR00080">
    <property type="entry name" value="SDRFAMILY"/>
</dbReference>
<evidence type="ECO:0000256" key="5">
    <source>
        <dbReference type="ARBA" id="ARBA00022989"/>
    </source>
</evidence>
<proteinExistence type="inferred from homology"/>
<keyword evidence="11" id="KW-1185">Reference proteome</keyword>
<evidence type="ECO:0000256" key="7">
    <source>
        <dbReference type="ARBA" id="ARBA00023136"/>
    </source>
</evidence>
<keyword evidence="4" id="KW-0521">NADP</keyword>
<evidence type="ECO:0000256" key="2">
    <source>
        <dbReference type="ARBA" id="ARBA00006484"/>
    </source>
</evidence>
<dbReference type="Pfam" id="PF01061">
    <property type="entry name" value="ABC2_membrane"/>
    <property type="match status" value="1"/>
</dbReference>
<dbReference type="GO" id="GO:0140359">
    <property type="term" value="F:ABC-type transporter activity"/>
    <property type="evidence" value="ECO:0007669"/>
    <property type="project" value="InterPro"/>
</dbReference>
<keyword evidence="7 8" id="KW-0472">Membrane</keyword>
<comment type="caution">
    <text evidence="10">The sequence shown here is derived from an EMBL/GenBank/DDBJ whole genome shotgun (WGS) entry which is preliminary data.</text>
</comment>
<feature type="domain" description="ABC-2 type transporter transmembrane" evidence="9">
    <location>
        <begin position="3"/>
        <end position="152"/>
    </location>
</feature>
<gene>
    <name evidence="10" type="ORF">H0E87_004944</name>
</gene>
<protein>
    <recommendedName>
        <fullName evidence="9">ABC-2 type transporter transmembrane domain-containing protein</fullName>
    </recommendedName>
</protein>
<dbReference type="InterPro" id="IPR036291">
    <property type="entry name" value="NAD(P)-bd_dom_sf"/>
</dbReference>
<dbReference type="InterPro" id="IPR045313">
    <property type="entry name" value="CBR1-like"/>
</dbReference>
<evidence type="ECO:0000256" key="1">
    <source>
        <dbReference type="ARBA" id="ARBA00004141"/>
    </source>
</evidence>
<dbReference type="FunFam" id="3.40.50.720:FF:000312">
    <property type="entry name" value="(+)-neomenthol dehydrogenase"/>
    <property type="match status" value="1"/>
</dbReference>
<keyword evidence="6" id="KW-0560">Oxidoreductase</keyword>
<evidence type="ECO:0000256" key="3">
    <source>
        <dbReference type="ARBA" id="ARBA00022692"/>
    </source>
</evidence>
<keyword evidence="3 8" id="KW-0812">Transmembrane</keyword>
<dbReference type="Pfam" id="PF00106">
    <property type="entry name" value="adh_short"/>
    <property type="match status" value="1"/>
</dbReference>
<reference evidence="10" key="1">
    <citation type="journal article" date="2021" name="J. Hered.">
        <title>Genome Assembly of Salicaceae Populus deltoides (Eastern Cottonwood) I-69 Based on Nanopore Sequencing and Hi-C Technologies.</title>
        <authorList>
            <person name="Bai S."/>
            <person name="Wu H."/>
            <person name="Zhang J."/>
            <person name="Pan Z."/>
            <person name="Zhao W."/>
            <person name="Li Z."/>
            <person name="Tong C."/>
        </authorList>
    </citation>
    <scope>NUCLEOTIDE SEQUENCE</scope>
    <source>
        <tissue evidence="10">Leaf</tissue>
    </source>
</reference>
<dbReference type="GO" id="GO:0016616">
    <property type="term" value="F:oxidoreductase activity, acting on the CH-OH group of donors, NAD or NADP as acceptor"/>
    <property type="evidence" value="ECO:0007669"/>
    <property type="project" value="InterPro"/>
</dbReference>
<dbReference type="PRINTS" id="PR00081">
    <property type="entry name" value="GDHRDH"/>
</dbReference>
<comment type="similarity">
    <text evidence="2">Belongs to the short-chain dehydrogenases/reductases (SDR) family.</text>
</comment>
<sequence>MSTTYYTCAESIPAFLQERYIFMRETAYNAYRRSSYVLAHSLISIPSLVVLSIAFAATTFWAVRLDGGFSGFCFFFFTILSAFWAGSSFVTFLSGVVSHVKLGFTIVVAILAYCLLFSGFFISRDRIPSFWLWFHYISLVKYPYEAALQNEFHDPTKCFVRGVQMFDTTPLAAVPLSLKLNMLKSISNTLGMNITGNTCVVTGADILRQQGITDISKWNCLWITIAWGGTMQGWAKYLDSDALAASRFSADGERAHNSSEFQSPYFCKSTSKSEAALEEHPPPVFNQSLRTLQAPLLPLSVPPNSSGFRSSSSSSQEKLGLVLLDDSINKARDYHNRGSKLQNQYCGQRDFKLVSLLSSQILSSMAEATKSYAVVTGANKGIGFEICRQLASKGIVVVLTSRNEKRGLESVQKLKESGLSDFVVFHQLDVADINSIASLADFIKSQFGKLDILVNNAAILGTTIDLDALAASKITGTEDDFQNVWSKVSIQNYELAEECLNTNYYGAKRTAEALIPLLQLSDSPRIVNVSSFLSMLKNIPNEWAKGVFSDVDTFTEERIDELLSVFLKDFKEDSLETKGWPASLSAYALSKAAMNAHTRILAKKHPNFCINCICPGFVKTDMSNNTGTLSVDEAAEYLVKLALLPDGGPSGLFFILDELSCF</sequence>
<accession>A0A8T2ZH70</accession>
<dbReference type="Gene3D" id="3.40.50.720">
    <property type="entry name" value="NAD(P)-binding Rossmann-like Domain"/>
    <property type="match status" value="1"/>
</dbReference>
<feature type="transmembrane region" description="Helical" evidence="8">
    <location>
        <begin position="69"/>
        <end position="90"/>
    </location>
</feature>
<evidence type="ECO:0000313" key="11">
    <source>
        <dbReference type="Proteomes" id="UP000807159"/>
    </source>
</evidence>
<feature type="transmembrane region" description="Helical" evidence="8">
    <location>
        <begin position="42"/>
        <end position="63"/>
    </location>
</feature>